<protein>
    <submittedName>
        <fullName evidence="2">Uncharacterized protein</fullName>
    </submittedName>
</protein>
<gene>
    <name evidence="2" type="ORF">CHYS00102_LOCUS16640</name>
</gene>
<sequence length="236" mass="25745">MDSCPLNLCPLPLLSPSISKPHWPDTAACTLAHLRTDPSSRTLLNQHLPLHFHSSSGISASCLLVAQIQVPSPRLEMVVAHREGSMGVLQSLSSNQTWASVEDWLTDLTCYKITHGDTVTDGEKRRKISRRNLGVLVGWREGGVSSTSSQKEWRECAEQVDFEFDTLDGNNRKAIVSFSFIPFVLFQREKMANLLKKRSKPISKEKGHTQVDAPTDFVGNSSAGDSGVNAGGSASG</sequence>
<feature type="region of interest" description="Disordered" evidence="1">
    <location>
        <begin position="198"/>
        <end position="236"/>
    </location>
</feature>
<dbReference type="EMBL" id="HBFR01023188">
    <property type="protein sequence ID" value="CAD8889435.1"/>
    <property type="molecule type" value="Transcribed_RNA"/>
</dbReference>
<dbReference type="AlphaFoldDB" id="A0A7S1BKK4"/>
<organism evidence="2">
    <name type="scientific">Corethron hystrix</name>
    <dbReference type="NCBI Taxonomy" id="216773"/>
    <lineage>
        <taxon>Eukaryota</taxon>
        <taxon>Sar</taxon>
        <taxon>Stramenopiles</taxon>
        <taxon>Ochrophyta</taxon>
        <taxon>Bacillariophyta</taxon>
        <taxon>Coscinodiscophyceae</taxon>
        <taxon>Corethrophycidae</taxon>
        <taxon>Corethrales</taxon>
        <taxon>Corethraceae</taxon>
        <taxon>Corethron</taxon>
    </lineage>
</organism>
<reference evidence="2" key="1">
    <citation type="submission" date="2021-01" db="EMBL/GenBank/DDBJ databases">
        <authorList>
            <person name="Corre E."/>
            <person name="Pelletier E."/>
            <person name="Niang G."/>
            <person name="Scheremetjew M."/>
            <person name="Finn R."/>
            <person name="Kale V."/>
            <person name="Holt S."/>
            <person name="Cochrane G."/>
            <person name="Meng A."/>
            <person name="Brown T."/>
            <person name="Cohen L."/>
        </authorList>
    </citation>
    <scope>NUCLEOTIDE SEQUENCE</scope>
    <source>
        <strain evidence="2">308</strain>
    </source>
</reference>
<evidence type="ECO:0000313" key="2">
    <source>
        <dbReference type="EMBL" id="CAD8889435.1"/>
    </source>
</evidence>
<proteinExistence type="predicted"/>
<name>A0A7S1BKK4_9STRA</name>
<evidence type="ECO:0000256" key="1">
    <source>
        <dbReference type="SAM" id="MobiDB-lite"/>
    </source>
</evidence>
<accession>A0A7S1BKK4</accession>